<sequence length="27" mass="2800">MGSNVVACSSGTCHSTSWSVKDGVPFR</sequence>
<gene>
    <name evidence="1" type="ORF">EG68_08870</name>
</gene>
<keyword evidence="2" id="KW-1185">Reference proteome</keyword>
<proteinExistence type="predicted"/>
<evidence type="ECO:0000313" key="2">
    <source>
        <dbReference type="Proteomes" id="UP000822476"/>
    </source>
</evidence>
<evidence type="ECO:0000313" key="1">
    <source>
        <dbReference type="EMBL" id="KAF7253106.1"/>
    </source>
</evidence>
<organism evidence="1 2">
    <name type="scientific">Paragonimus skrjabini miyazakii</name>
    <dbReference type="NCBI Taxonomy" id="59628"/>
    <lineage>
        <taxon>Eukaryota</taxon>
        <taxon>Metazoa</taxon>
        <taxon>Spiralia</taxon>
        <taxon>Lophotrochozoa</taxon>
        <taxon>Platyhelminthes</taxon>
        <taxon>Trematoda</taxon>
        <taxon>Digenea</taxon>
        <taxon>Plagiorchiida</taxon>
        <taxon>Troglotremata</taxon>
        <taxon>Troglotrematidae</taxon>
        <taxon>Paragonimus</taxon>
    </lineage>
</organism>
<accession>A0A8S9YV51</accession>
<dbReference type="AlphaFoldDB" id="A0A8S9YV51"/>
<dbReference type="EMBL" id="JTDE01004665">
    <property type="protein sequence ID" value="KAF7253106.1"/>
    <property type="molecule type" value="Genomic_DNA"/>
</dbReference>
<comment type="caution">
    <text evidence="1">The sequence shown here is derived from an EMBL/GenBank/DDBJ whole genome shotgun (WGS) entry which is preliminary data.</text>
</comment>
<reference evidence="1" key="1">
    <citation type="submission" date="2019-07" db="EMBL/GenBank/DDBJ databases">
        <title>Annotation for the trematode Paragonimus miyazaki's.</title>
        <authorList>
            <person name="Choi Y.-J."/>
        </authorList>
    </citation>
    <scope>NUCLEOTIDE SEQUENCE</scope>
    <source>
        <strain evidence="1">Japan</strain>
    </source>
</reference>
<protein>
    <submittedName>
        <fullName evidence="1">Uncharacterized protein</fullName>
    </submittedName>
</protein>
<dbReference type="Proteomes" id="UP000822476">
    <property type="component" value="Unassembled WGS sequence"/>
</dbReference>
<name>A0A8S9YV51_9TREM</name>